<dbReference type="InterPro" id="IPR052155">
    <property type="entry name" value="Biofilm_reg_signaling"/>
</dbReference>
<dbReference type="RefSeq" id="WP_009148597.1">
    <property type="nucleotide sequence ID" value="NZ_CP121471.1"/>
</dbReference>
<dbReference type="PROSITE" id="PS50112">
    <property type="entry name" value="PAS"/>
    <property type="match status" value="3"/>
</dbReference>
<dbReference type="SMART" id="SM00086">
    <property type="entry name" value="PAC"/>
    <property type="match status" value="5"/>
</dbReference>
<reference evidence="9" key="1">
    <citation type="submission" date="2011-06" db="EMBL/GenBank/DDBJ databases">
        <authorList>
            <consortium name="US DOE Joint Genome Institute (JGI-PGF)"/>
            <person name="Lucas S."/>
            <person name="Han J."/>
            <person name="Lapidus A."/>
            <person name="Cheng J.-F."/>
            <person name="Goodwin L."/>
            <person name="Pitluck S."/>
            <person name="Peters L."/>
            <person name="Land M.L."/>
            <person name="Hauser L."/>
            <person name="Vogl K."/>
            <person name="Liu Z."/>
            <person name="Overmann J."/>
            <person name="Frigaard N.-U."/>
            <person name="Bryant D.A."/>
            <person name="Woyke T.J."/>
        </authorList>
    </citation>
    <scope>NUCLEOTIDE SEQUENCE [LARGE SCALE GENOMIC DNA]</scope>
    <source>
        <strain evidence="9">970</strain>
    </source>
</reference>
<feature type="domain" description="PAC" evidence="5">
    <location>
        <begin position="604"/>
        <end position="656"/>
    </location>
</feature>
<feature type="domain" description="PAS" evidence="4">
    <location>
        <begin position="528"/>
        <end position="600"/>
    </location>
</feature>
<gene>
    <name evidence="8" type="ORF">Thi970DRAFT_02254</name>
</gene>
<feature type="domain" description="PAS" evidence="4">
    <location>
        <begin position="657"/>
        <end position="728"/>
    </location>
</feature>
<proteinExistence type="predicted"/>
<dbReference type="InterPro" id="IPR000700">
    <property type="entry name" value="PAS-assoc_C"/>
</dbReference>
<dbReference type="InterPro" id="IPR029787">
    <property type="entry name" value="Nucleotide_cyclase"/>
</dbReference>
<dbReference type="EC" id="3.1.4.52" evidence="1"/>
<feature type="transmembrane region" description="Helical" evidence="3">
    <location>
        <begin position="20"/>
        <end position="39"/>
    </location>
</feature>
<feature type="domain" description="EAL" evidence="6">
    <location>
        <begin position="1098"/>
        <end position="1353"/>
    </location>
</feature>
<dbReference type="Pfam" id="PF13426">
    <property type="entry name" value="PAS_9"/>
    <property type="match status" value="1"/>
</dbReference>
<dbReference type="InterPro" id="IPR013655">
    <property type="entry name" value="PAS_fold_3"/>
</dbReference>
<evidence type="ECO:0000259" key="6">
    <source>
        <dbReference type="PROSITE" id="PS50883"/>
    </source>
</evidence>
<feature type="transmembrane region" description="Helical" evidence="3">
    <location>
        <begin position="203"/>
        <end position="221"/>
    </location>
</feature>
<dbReference type="SMART" id="SM00052">
    <property type="entry name" value="EAL"/>
    <property type="match status" value="1"/>
</dbReference>
<dbReference type="InterPro" id="IPR000014">
    <property type="entry name" value="PAS"/>
</dbReference>
<dbReference type="Gene3D" id="3.30.450.20">
    <property type="entry name" value="PAS domain"/>
    <property type="match status" value="5"/>
</dbReference>
<keyword evidence="2" id="KW-0973">c-di-GMP</keyword>
<evidence type="ECO:0000256" key="2">
    <source>
        <dbReference type="ARBA" id="ARBA00022636"/>
    </source>
</evidence>
<dbReference type="Pfam" id="PF08447">
    <property type="entry name" value="PAS_3"/>
    <property type="match status" value="2"/>
</dbReference>
<dbReference type="Gene3D" id="2.10.70.100">
    <property type="match status" value="1"/>
</dbReference>
<dbReference type="SUPFAM" id="SSF55785">
    <property type="entry name" value="PYP-like sensor domain (PAS domain)"/>
    <property type="match status" value="5"/>
</dbReference>
<dbReference type="Pfam" id="PF00990">
    <property type="entry name" value="GGDEF"/>
    <property type="match status" value="1"/>
</dbReference>
<dbReference type="STRING" id="631362.Thi970DRAFT_02254"/>
<evidence type="ECO:0000256" key="1">
    <source>
        <dbReference type="ARBA" id="ARBA00012282"/>
    </source>
</evidence>
<dbReference type="FunFam" id="3.20.20.450:FF:000001">
    <property type="entry name" value="Cyclic di-GMP phosphodiesterase yahA"/>
    <property type="match status" value="1"/>
</dbReference>
<evidence type="ECO:0000259" key="7">
    <source>
        <dbReference type="PROSITE" id="PS50887"/>
    </source>
</evidence>
<dbReference type="EMBL" id="JH603169">
    <property type="protein sequence ID" value="EIC22013.1"/>
    <property type="molecule type" value="Genomic_DNA"/>
</dbReference>
<evidence type="ECO:0000313" key="9">
    <source>
        <dbReference type="Proteomes" id="UP000002964"/>
    </source>
</evidence>
<dbReference type="eggNOG" id="COG5001">
    <property type="taxonomic scope" value="Bacteria"/>
</dbReference>
<dbReference type="PANTHER" id="PTHR44757">
    <property type="entry name" value="DIGUANYLATE CYCLASE DGCP"/>
    <property type="match status" value="1"/>
</dbReference>
<dbReference type="InterPro" id="IPR035919">
    <property type="entry name" value="EAL_sf"/>
</dbReference>
<dbReference type="GO" id="GO:0071111">
    <property type="term" value="F:cyclic-guanylate-specific phosphodiesterase activity"/>
    <property type="evidence" value="ECO:0007669"/>
    <property type="project" value="UniProtKB-EC"/>
</dbReference>
<dbReference type="SMART" id="SM00091">
    <property type="entry name" value="PAS"/>
    <property type="match status" value="5"/>
</dbReference>
<dbReference type="InterPro" id="IPR013656">
    <property type="entry name" value="PAS_4"/>
</dbReference>
<name>H8YZ86_9GAMM</name>
<keyword evidence="3" id="KW-1133">Transmembrane helix</keyword>
<dbReference type="PROSITE" id="PS50887">
    <property type="entry name" value="GGDEF"/>
    <property type="match status" value="1"/>
</dbReference>
<accession>H8YZ86</accession>
<feature type="domain" description="GGDEF" evidence="7">
    <location>
        <begin position="956"/>
        <end position="1089"/>
    </location>
</feature>
<dbReference type="Proteomes" id="UP000002964">
    <property type="component" value="Unassembled WGS sequence"/>
</dbReference>
<evidence type="ECO:0000313" key="8">
    <source>
        <dbReference type="EMBL" id="EIC22013.1"/>
    </source>
</evidence>
<keyword evidence="3" id="KW-0472">Membrane</keyword>
<dbReference type="CDD" id="cd01949">
    <property type="entry name" value="GGDEF"/>
    <property type="match status" value="1"/>
</dbReference>
<dbReference type="Gene3D" id="3.30.70.270">
    <property type="match status" value="1"/>
</dbReference>
<dbReference type="InterPro" id="IPR043128">
    <property type="entry name" value="Rev_trsase/Diguanyl_cyclase"/>
</dbReference>
<dbReference type="CDD" id="cd00130">
    <property type="entry name" value="PAS"/>
    <property type="match status" value="4"/>
</dbReference>
<feature type="domain" description="PAS" evidence="4">
    <location>
        <begin position="427"/>
        <end position="472"/>
    </location>
</feature>
<dbReference type="PANTHER" id="PTHR44757:SF2">
    <property type="entry name" value="BIOFILM ARCHITECTURE MAINTENANCE PROTEIN MBAA"/>
    <property type="match status" value="1"/>
</dbReference>
<dbReference type="Pfam" id="PF08448">
    <property type="entry name" value="PAS_4"/>
    <property type="match status" value="2"/>
</dbReference>
<evidence type="ECO:0000259" key="4">
    <source>
        <dbReference type="PROSITE" id="PS50112"/>
    </source>
</evidence>
<evidence type="ECO:0000259" key="5">
    <source>
        <dbReference type="PROSITE" id="PS50113"/>
    </source>
</evidence>
<dbReference type="NCBIfam" id="TIGR00229">
    <property type="entry name" value="sensory_box"/>
    <property type="match status" value="4"/>
</dbReference>
<dbReference type="PROSITE" id="PS50113">
    <property type="entry name" value="PAC"/>
    <property type="match status" value="4"/>
</dbReference>
<keyword evidence="9" id="KW-1185">Reference proteome</keyword>
<dbReference type="Gene3D" id="3.20.20.450">
    <property type="entry name" value="EAL domain"/>
    <property type="match status" value="1"/>
</dbReference>
<dbReference type="InterPro" id="IPR001610">
    <property type="entry name" value="PAC"/>
</dbReference>
<dbReference type="InterPro" id="IPR001633">
    <property type="entry name" value="EAL_dom"/>
</dbReference>
<dbReference type="InterPro" id="IPR000160">
    <property type="entry name" value="GGDEF_dom"/>
</dbReference>
<dbReference type="OrthoDB" id="9176779at2"/>
<reference evidence="8 9" key="2">
    <citation type="submission" date="2011-11" db="EMBL/GenBank/DDBJ databases">
        <authorList>
            <consortium name="US DOE Joint Genome Institute"/>
            <person name="Lucas S."/>
            <person name="Han J."/>
            <person name="Lapidus A."/>
            <person name="Cheng J.-F."/>
            <person name="Goodwin L."/>
            <person name="Pitluck S."/>
            <person name="Peters L."/>
            <person name="Ovchinnikova G."/>
            <person name="Zhang X."/>
            <person name="Detter J.C."/>
            <person name="Han C."/>
            <person name="Tapia R."/>
            <person name="Land M."/>
            <person name="Hauser L."/>
            <person name="Kyrpides N."/>
            <person name="Ivanova N."/>
            <person name="Pagani I."/>
            <person name="Vogl K."/>
            <person name="Liu Z."/>
            <person name="Overmann J."/>
            <person name="Frigaard N.-U."/>
            <person name="Bryant D."/>
            <person name="Woyke T."/>
        </authorList>
    </citation>
    <scope>NUCLEOTIDE SEQUENCE [LARGE SCALE GENOMIC DNA]</scope>
    <source>
        <strain evidence="8 9">970</strain>
    </source>
</reference>
<dbReference type="HOGENOM" id="CLU_000445_41_0_6"/>
<keyword evidence="3" id="KW-0812">Transmembrane</keyword>
<feature type="domain" description="PAC" evidence="5">
    <location>
        <begin position="867"/>
        <end position="917"/>
    </location>
</feature>
<feature type="domain" description="PAC" evidence="5">
    <location>
        <begin position="351"/>
        <end position="403"/>
    </location>
</feature>
<dbReference type="SUPFAM" id="SSF55073">
    <property type="entry name" value="Nucleotide cyclase"/>
    <property type="match status" value="1"/>
</dbReference>
<dbReference type="PROSITE" id="PS50883">
    <property type="entry name" value="EAL"/>
    <property type="match status" value="1"/>
</dbReference>
<dbReference type="SMART" id="SM00267">
    <property type="entry name" value="GGDEF"/>
    <property type="match status" value="1"/>
</dbReference>
<sequence>MSSSQGPSRDPLRDGLPLWVKLWLLLSILLTLAFAALEYQAYRRMVSQLHATLASEAQILSERMQRLHQGFHAFDQAAIPDRPAVVQPLADPPDSLTTAGAGFLSDALLARLHADTSLSLPAELALDINIEARSGPGELSAHGIDAGREGAIYRVAIPIPRADGCGHCHAEPLPALDFVLSAPEKGLRQAGARQWATTLPGDLIVWLLLLVAMAVLLRALPGRRLRHLRTRLQAVAEVTAEESTCEQVIAPARAIDELEGLARDVDALLGSFELRESELQAVRRFARIGFWSCDLRSGRVDWSPEVESLIGWRADMHERPLRSLFEQMVDPGDRDRFNQVLDKALATGQALACEFRVRFPEGSITWLSVTAEVVRDAHGKARHIRGMLQYIGERKEAESRHQEYATLFDRLFRATGTLMSFSDPETGKLIEVNPSFERITGYTREQAVGHTWPELGLTTPDQREAMLEQLRRDGAVRNSRVSGRKSDGDCLELQYSGTLIEIDGHARVLSMAEDISELVRSEEALRRSEERLELAMRGTHDGLWDLNLKTQEIYLAPLWKEMLGYRDEELPNDMSTWQRLVEPGTDKRAWKLLDAVIAGKEADFAMDIRLRHKAGHWVDVLTRAYLVRDADGEPLRLVGTHTDVTPLKRALADVERERQRAADYLKVAGVVMVALDTRGRVTMVNDKGCALLGRAEADIVGCDWYEHFLPAKQRPAARDAFERMLQGEIELTEDVDGPILSADGKEYTVSWRNSPLRDADGRIIGTLSSGLDVTERRQVGAELAQERTFLQHVIDGIDDPIMVIGEDYRLIRVNSAAARRAEARGLSLADLSCHTLLYGSDVPCAKRELDCPLASVLKDHKPAKVVHLDESDSEEPDQQSYEISASPLLDEHGQVVGIIEIARDITEQLAVAAELRRSELSVLRLSQYDLLTSLPNRLLFADRLSAGIAEARRRGASLAVMIVDLDRFKHINDSFDHHDGDEVLKSVAARLQQLVGEHETLARLGGDEFGIIPVPFHHKREPSGFAERIHEALQPPFMLHGQRVLVGASIGIAVYPAQGNTADDLLRKADAALYSAKADGGKTSRFFTEELTADARDRLLLEANLQEALEQEQFELHYQPQIDLRAGGLSGIEALVRWRHPEQGLIAPGRFIPLAEESGLINPLGDWVLRTACEQMRVWREAGVVAPEVMMSVNLSARQFEQEELAEKVLSILEQSGLAPAALEIEITESTVMQSPRRSIDCLRQLRQAGVKIAVDDFGTGYSSMSYLKRLPLTKLKIDRSFVSDIPEDTNDVAIVRAIIALGTSLSLELLAEGIETEQQQNFLLKEGCKLGQGYLFAKPLPAAEFVRFANEL</sequence>
<protein>
    <recommendedName>
        <fullName evidence="1">cyclic-guanylate-specific phosphodiesterase</fullName>
        <ecNumber evidence="1">3.1.4.52</ecNumber>
    </recommendedName>
</protein>
<dbReference type="SUPFAM" id="SSF141868">
    <property type="entry name" value="EAL domain-like"/>
    <property type="match status" value="1"/>
</dbReference>
<dbReference type="CDD" id="cd01948">
    <property type="entry name" value="EAL"/>
    <property type="match status" value="1"/>
</dbReference>
<evidence type="ECO:0000256" key="3">
    <source>
        <dbReference type="SAM" id="Phobius"/>
    </source>
</evidence>
<dbReference type="InterPro" id="IPR035965">
    <property type="entry name" value="PAS-like_dom_sf"/>
</dbReference>
<feature type="domain" description="PAC" evidence="5">
    <location>
        <begin position="733"/>
        <end position="785"/>
    </location>
</feature>
<organism evidence="8 9">
    <name type="scientific">Thiorhodovibrio frisius</name>
    <dbReference type="NCBI Taxonomy" id="631362"/>
    <lineage>
        <taxon>Bacteria</taxon>
        <taxon>Pseudomonadati</taxon>
        <taxon>Pseudomonadota</taxon>
        <taxon>Gammaproteobacteria</taxon>
        <taxon>Chromatiales</taxon>
        <taxon>Chromatiaceae</taxon>
        <taxon>Thiorhodovibrio</taxon>
    </lineage>
</organism>
<dbReference type="Pfam" id="PF00563">
    <property type="entry name" value="EAL"/>
    <property type="match status" value="1"/>
</dbReference>
<dbReference type="NCBIfam" id="TIGR00254">
    <property type="entry name" value="GGDEF"/>
    <property type="match status" value="1"/>
</dbReference>